<dbReference type="Proteomes" id="UP000192042">
    <property type="component" value="Chromosome I"/>
</dbReference>
<keyword evidence="2 4" id="KW-0238">DNA-binding</keyword>
<feature type="domain" description="Tyr recombinase" evidence="5">
    <location>
        <begin position="176"/>
        <end position="370"/>
    </location>
</feature>
<dbReference type="PANTHER" id="PTHR30349">
    <property type="entry name" value="PHAGE INTEGRASE-RELATED"/>
    <property type="match status" value="1"/>
</dbReference>
<dbReference type="PANTHER" id="PTHR30349:SF91">
    <property type="entry name" value="INTA PROTEIN"/>
    <property type="match status" value="1"/>
</dbReference>
<dbReference type="KEGG" id="nja:NSJP_3059"/>
<evidence type="ECO:0000256" key="4">
    <source>
        <dbReference type="PROSITE-ProRule" id="PRU01248"/>
    </source>
</evidence>
<dbReference type="Pfam" id="PF00589">
    <property type="entry name" value="Phage_integrase"/>
    <property type="match status" value="1"/>
</dbReference>
<dbReference type="AlphaFoldDB" id="A0A1W1I898"/>
<protein>
    <submittedName>
        <fullName evidence="7">Putative Phage integrase</fullName>
    </submittedName>
</protein>
<dbReference type="InterPro" id="IPR010998">
    <property type="entry name" value="Integrase_recombinase_N"/>
</dbReference>
<dbReference type="GO" id="GO:0006310">
    <property type="term" value="P:DNA recombination"/>
    <property type="evidence" value="ECO:0007669"/>
    <property type="project" value="UniProtKB-KW"/>
</dbReference>
<dbReference type="Gene3D" id="1.10.443.10">
    <property type="entry name" value="Intergrase catalytic core"/>
    <property type="match status" value="1"/>
</dbReference>
<sequence length="422" mass="46578">MGVRIRERDGAWWIFIHHNKQRKAKRVGPGEAGKKAAKDAARLIQARLALGQAAFDEPPQPEPKADLATVGSYLKAWLKEHAQVNCKPSTYAEYSWCIEHILLPEFGTLPLDALTVAHVRQIIAKYTEAGKSRATIRNYLAPLRAAFTQAEDDGLVSKNPAAKLGKLLKHTKGSAKDIHPLTRQETATLLDTAKAKTPLISPLLFCAVRTGLRRGELIGLQWGDIDLAGRSLLVRRAVVRGVVGPPKSGKPRRVDLSAGLCAELTALRAEHEREAEADGEALKLDAPVFRSPRGFRWDEHNLDKLWRETLKASGIRKVRLHDLRHTFASQLIEQGAYPKYIQEQLGHASITMTMDTYGHLFPNRNRGLVDGLDSLDFEGRNATPAQLTDGACEGASLSARKVVRPTGLEPVTPRSVVWCSIH</sequence>
<evidence type="ECO:0000313" key="7">
    <source>
        <dbReference type="EMBL" id="SLM49226.1"/>
    </source>
</evidence>
<proteinExistence type="predicted"/>
<organism evidence="7 8">
    <name type="scientific">Nitrospira japonica</name>
    <dbReference type="NCBI Taxonomy" id="1325564"/>
    <lineage>
        <taxon>Bacteria</taxon>
        <taxon>Pseudomonadati</taxon>
        <taxon>Nitrospirota</taxon>
        <taxon>Nitrospiria</taxon>
        <taxon>Nitrospirales</taxon>
        <taxon>Nitrospiraceae</taxon>
        <taxon>Nitrospira</taxon>
    </lineage>
</organism>
<reference evidence="7 8" key="1">
    <citation type="submission" date="2017-03" db="EMBL/GenBank/DDBJ databases">
        <authorList>
            <person name="Afonso C.L."/>
            <person name="Miller P.J."/>
            <person name="Scott M.A."/>
            <person name="Spackman E."/>
            <person name="Goraichik I."/>
            <person name="Dimitrov K.M."/>
            <person name="Suarez D.L."/>
            <person name="Swayne D.E."/>
        </authorList>
    </citation>
    <scope>NUCLEOTIDE SEQUENCE [LARGE SCALE GENOMIC DNA]</scope>
    <source>
        <strain evidence="7">Genome sequencing of Nitrospira japonica strain NJ11</strain>
    </source>
</reference>
<dbReference type="InterPro" id="IPR002104">
    <property type="entry name" value="Integrase_catalytic"/>
</dbReference>
<dbReference type="InterPro" id="IPR050090">
    <property type="entry name" value="Tyrosine_recombinase_XerCD"/>
</dbReference>
<dbReference type="InterPro" id="IPR004107">
    <property type="entry name" value="Integrase_SAM-like_N"/>
</dbReference>
<dbReference type="GO" id="GO:0015074">
    <property type="term" value="P:DNA integration"/>
    <property type="evidence" value="ECO:0007669"/>
    <property type="project" value="UniProtKB-KW"/>
</dbReference>
<dbReference type="InterPro" id="IPR013762">
    <property type="entry name" value="Integrase-like_cat_sf"/>
</dbReference>
<dbReference type="InterPro" id="IPR011010">
    <property type="entry name" value="DNA_brk_join_enz"/>
</dbReference>
<dbReference type="Gene3D" id="1.10.150.130">
    <property type="match status" value="1"/>
</dbReference>
<dbReference type="SUPFAM" id="SSF56349">
    <property type="entry name" value="DNA breaking-rejoining enzymes"/>
    <property type="match status" value="1"/>
</dbReference>
<keyword evidence="8" id="KW-1185">Reference proteome</keyword>
<dbReference type="STRING" id="1325564.NSJP_3059"/>
<keyword evidence="1" id="KW-0229">DNA integration</keyword>
<dbReference type="EMBL" id="LT828648">
    <property type="protein sequence ID" value="SLM49226.1"/>
    <property type="molecule type" value="Genomic_DNA"/>
</dbReference>
<evidence type="ECO:0000259" key="5">
    <source>
        <dbReference type="PROSITE" id="PS51898"/>
    </source>
</evidence>
<evidence type="ECO:0000256" key="2">
    <source>
        <dbReference type="ARBA" id="ARBA00023125"/>
    </source>
</evidence>
<evidence type="ECO:0000256" key="3">
    <source>
        <dbReference type="ARBA" id="ARBA00023172"/>
    </source>
</evidence>
<name>A0A1W1I898_9BACT</name>
<keyword evidence="3" id="KW-0233">DNA recombination</keyword>
<evidence type="ECO:0000313" key="8">
    <source>
        <dbReference type="Proteomes" id="UP000192042"/>
    </source>
</evidence>
<evidence type="ECO:0000259" key="6">
    <source>
        <dbReference type="PROSITE" id="PS51900"/>
    </source>
</evidence>
<dbReference type="CDD" id="cd01189">
    <property type="entry name" value="INT_ICEBs1_C_like"/>
    <property type="match status" value="1"/>
</dbReference>
<dbReference type="Pfam" id="PF14659">
    <property type="entry name" value="Phage_int_SAM_3"/>
    <property type="match status" value="1"/>
</dbReference>
<dbReference type="InterPro" id="IPR044068">
    <property type="entry name" value="CB"/>
</dbReference>
<feature type="domain" description="Core-binding (CB)" evidence="6">
    <location>
        <begin position="68"/>
        <end position="151"/>
    </location>
</feature>
<evidence type="ECO:0000256" key="1">
    <source>
        <dbReference type="ARBA" id="ARBA00022908"/>
    </source>
</evidence>
<accession>A0A1W1I898</accession>
<dbReference type="GO" id="GO:0003677">
    <property type="term" value="F:DNA binding"/>
    <property type="evidence" value="ECO:0007669"/>
    <property type="project" value="UniProtKB-UniRule"/>
</dbReference>
<dbReference type="PROSITE" id="PS51898">
    <property type="entry name" value="TYR_RECOMBINASE"/>
    <property type="match status" value="1"/>
</dbReference>
<dbReference type="PROSITE" id="PS51900">
    <property type="entry name" value="CB"/>
    <property type="match status" value="1"/>
</dbReference>
<gene>
    <name evidence="7" type="ORF">NSJP_3059</name>
</gene>